<evidence type="ECO:0000256" key="4">
    <source>
        <dbReference type="ARBA" id="ARBA00023163"/>
    </source>
</evidence>
<dbReference type="InterPro" id="IPR037817">
    <property type="entry name" value="TAF7"/>
</dbReference>
<keyword evidence="5" id="KW-0539">Nucleus</keyword>
<dbReference type="GO" id="GO:0051123">
    <property type="term" value="P:RNA polymerase II preinitiation complex assembly"/>
    <property type="evidence" value="ECO:0007669"/>
    <property type="project" value="TreeGrafter"/>
</dbReference>
<dbReference type="EMBL" id="WTPW01000823">
    <property type="protein sequence ID" value="KAF0476731.1"/>
    <property type="molecule type" value="Genomic_DNA"/>
</dbReference>
<feature type="coiled-coil region" evidence="6">
    <location>
        <begin position="414"/>
        <end position="452"/>
    </location>
</feature>
<feature type="compositionally biased region" description="Acidic residues" evidence="7">
    <location>
        <begin position="267"/>
        <end position="276"/>
    </location>
</feature>
<organism evidence="9 10">
    <name type="scientific">Gigaspora margarita</name>
    <dbReference type="NCBI Taxonomy" id="4874"/>
    <lineage>
        <taxon>Eukaryota</taxon>
        <taxon>Fungi</taxon>
        <taxon>Fungi incertae sedis</taxon>
        <taxon>Mucoromycota</taxon>
        <taxon>Glomeromycotina</taxon>
        <taxon>Glomeromycetes</taxon>
        <taxon>Diversisporales</taxon>
        <taxon>Gigasporaceae</taxon>
        <taxon>Gigaspora</taxon>
    </lineage>
</organism>
<feature type="compositionally biased region" description="Acidic residues" evidence="7">
    <location>
        <begin position="339"/>
        <end position="368"/>
    </location>
</feature>
<keyword evidence="3" id="KW-0805">Transcription regulation</keyword>
<keyword evidence="10" id="KW-1185">Reference proteome</keyword>
<dbReference type="OrthoDB" id="153872at2759"/>
<evidence type="ECO:0000256" key="6">
    <source>
        <dbReference type="SAM" id="Coils"/>
    </source>
</evidence>
<feature type="region of interest" description="Disordered" evidence="7">
    <location>
        <begin position="251"/>
        <end position="276"/>
    </location>
</feature>
<gene>
    <name evidence="9" type="ORF">F8M41_024360</name>
</gene>
<comment type="subcellular location">
    <subcellularLocation>
        <location evidence="1">Nucleus</location>
    </subcellularLocation>
</comment>
<evidence type="ECO:0000256" key="1">
    <source>
        <dbReference type="ARBA" id="ARBA00004123"/>
    </source>
</evidence>
<dbReference type="GO" id="GO:0005669">
    <property type="term" value="C:transcription factor TFIID complex"/>
    <property type="evidence" value="ECO:0007669"/>
    <property type="project" value="InterPro"/>
</dbReference>
<feature type="region of interest" description="Disordered" evidence="7">
    <location>
        <begin position="338"/>
        <end position="370"/>
    </location>
</feature>
<dbReference type="PANTHER" id="PTHR12228">
    <property type="entry name" value="TRANSCRIPTION INITIATION FACTOR TFIID 55 KD SUBUNIT-RELATED"/>
    <property type="match status" value="1"/>
</dbReference>
<evidence type="ECO:0000259" key="8">
    <source>
        <dbReference type="SMART" id="SM01370"/>
    </source>
</evidence>
<comment type="caution">
    <text evidence="9">The sequence shown here is derived from an EMBL/GenBank/DDBJ whole genome shotgun (WGS) entry which is preliminary data.</text>
</comment>
<name>A0A8H3XKD0_GIGMA</name>
<evidence type="ECO:0000313" key="10">
    <source>
        <dbReference type="Proteomes" id="UP000439903"/>
    </source>
</evidence>
<dbReference type="SMART" id="SM01370">
    <property type="entry name" value="TAFII55_N"/>
    <property type="match status" value="1"/>
</dbReference>
<dbReference type="AlphaFoldDB" id="A0A8H3XKD0"/>
<sequence length="461" mass="52431">MGHKKEGISPTIKKKIVLPTLNAPNLTSAAAGASTTSAPLKIKIPSKSLHAQSVGIEERQRQQANDGTRKKHIFLGKIPDDEEPEAPFEEQFILRLMVPEDVKQRFREKVRKQKFAPEDVEIMFKDSRRAIFTFENQKYSARLVDLPCIIEAQKTFNNKQFYKVADICQMLIVESPIDTQEEVHMFTENTASSSIDQFEWPDGLTPPLKNVRNRRFRKRISNKKIEDIEKEVEKLLHDDSLAEEVKIDWEDAVDSETATPAALAESIPEEADDFDADVVGEDDDYEAEDFEDDMDIEALQEYEQVLVEGQTNIRDESENDELAQNDDITEEFRIGLDQLSDDDSHDSNAEDVEESDASETDSEEENQEELNKLFTRQRELTAEVTKLEGNLNKKLSDLRGEINAVMQGRIQNQVNTLLTEIEQKKSLLAEAAQRVTDIKEKMESKVEALLANASNNDPGQE</sequence>
<dbReference type="Pfam" id="PF04658">
    <property type="entry name" value="TAFII55_N"/>
    <property type="match status" value="1"/>
</dbReference>
<evidence type="ECO:0000256" key="7">
    <source>
        <dbReference type="SAM" id="MobiDB-lite"/>
    </source>
</evidence>
<comment type="similarity">
    <text evidence="2">Belongs to the TAF7 family.</text>
</comment>
<protein>
    <submittedName>
        <fullName evidence="9">Transcription initiation factor subunit</fullName>
    </submittedName>
</protein>
<feature type="domain" description="TAFII55 protein conserved region" evidence="8">
    <location>
        <begin position="88"/>
        <end position="244"/>
    </location>
</feature>
<accession>A0A8H3XKD0</accession>
<keyword evidence="6" id="KW-0175">Coiled coil</keyword>
<dbReference type="PANTHER" id="PTHR12228:SF0">
    <property type="entry name" value="TATA-BOX BINDING PROTEIN ASSOCIATED FACTOR 7"/>
    <property type="match status" value="1"/>
</dbReference>
<reference evidence="9 10" key="1">
    <citation type="journal article" date="2019" name="Environ. Microbiol.">
        <title>At the nexus of three kingdoms: the genome of the mycorrhizal fungus Gigaspora margarita provides insights into plant, endobacterial and fungal interactions.</title>
        <authorList>
            <person name="Venice F."/>
            <person name="Ghignone S."/>
            <person name="Salvioli di Fossalunga A."/>
            <person name="Amselem J."/>
            <person name="Novero M."/>
            <person name="Xianan X."/>
            <person name="Sedzielewska Toro K."/>
            <person name="Morin E."/>
            <person name="Lipzen A."/>
            <person name="Grigoriev I.V."/>
            <person name="Henrissat B."/>
            <person name="Martin F.M."/>
            <person name="Bonfante P."/>
        </authorList>
    </citation>
    <scope>NUCLEOTIDE SEQUENCE [LARGE SCALE GENOMIC DNA]</scope>
    <source>
        <strain evidence="9 10">BEG34</strain>
    </source>
</reference>
<proteinExistence type="inferred from homology"/>
<evidence type="ECO:0000313" key="9">
    <source>
        <dbReference type="EMBL" id="KAF0476731.1"/>
    </source>
</evidence>
<evidence type="ECO:0000256" key="2">
    <source>
        <dbReference type="ARBA" id="ARBA00009368"/>
    </source>
</evidence>
<dbReference type="GO" id="GO:0016251">
    <property type="term" value="F:RNA polymerase II general transcription initiation factor activity"/>
    <property type="evidence" value="ECO:0007669"/>
    <property type="project" value="TreeGrafter"/>
</dbReference>
<dbReference type="CDD" id="cd08047">
    <property type="entry name" value="TAF7"/>
    <property type="match status" value="1"/>
</dbReference>
<dbReference type="InterPro" id="IPR006751">
    <property type="entry name" value="TAFII55_prot_cons_reg"/>
</dbReference>
<evidence type="ECO:0000256" key="3">
    <source>
        <dbReference type="ARBA" id="ARBA00023015"/>
    </source>
</evidence>
<evidence type="ECO:0000256" key="5">
    <source>
        <dbReference type="ARBA" id="ARBA00023242"/>
    </source>
</evidence>
<dbReference type="Proteomes" id="UP000439903">
    <property type="component" value="Unassembled WGS sequence"/>
</dbReference>
<keyword evidence="4" id="KW-0804">Transcription</keyword>